<evidence type="ECO:0008006" key="3">
    <source>
        <dbReference type="Google" id="ProtNLM"/>
    </source>
</evidence>
<protein>
    <recommendedName>
        <fullName evidence="3">YD repeat-containing protein</fullName>
    </recommendedName>
</protein>
<dbReference type="Proteomes" id="UP001430149">
    <property type="component" value="Unassembled WGS sequence"/>
</dbReference>
<gene>
    <name evidence="1" type="ORF">ISP19_11500</name>
</gene>
<sequence>MTAITQGSKTQMSYAYDALGRRISKAV</sequence>
<accession>A0ABS2K452</accession>
<dbReference type="EMBL" id="JADIKE010000036">
    <property type="protein sequence ID" value="MBM7125992.1"/>
    <property type="molecule type" value="Genomic_DNA"/>
</dbReference>
<evidence type="ECO:0000313" key="1">
    <source>
        <dbReference type="EMBL" id="MBM7125992.1"/>
    </source>
</evidence>
<comment type="caution">
    <text evidence="1">The sequence shown here is derived from an EMBL/GenBank/DDBJ whole genome shotgun (WGS) entry which is preliminary data.</text>
</comment>
<keyword evidence="2" id="KW-1185">Reference proteome</keyword>
<dbReference type="NCBIfam" id="TIGR01643">
    <property type="entry name" value="YD_repeat_2x"/>
    <property type="match status" value="1"/>
</dbReference>
<evidence type="ECO:0000313" key="2">
    <source>
        <dbReference type="Proteomes" id="UP001430149"/>
    </source>
</evidence>
<organism evidence="1 2">
    <name type="scientific">Dyella flava</name>
    <dbReference type="NCBI Taxonomy" id="1920170"/>
    <lineage>
        <taxon>Bacteria</taxon>
        <taxon>Pseudomonadati</taxon>
        <taxon>Pseudomonadota</taxon>
        <taxon>Gammaproteobacteria</taxon>
        <taxon>Lysobacterales</taxon>
        <taxon>Rhodanobacteraceae</taxon>
        <taxon>Dyella</taxon>
    </lineage>
</organism>
<proteinExistence type="predicted"/>
<name>A0ABS2K452_9GAMM</name>
<dbReference type="InterPro" id="IPR006530">
    <property type="entry name" value="YD"/>
</dbReference>
<reference evidence="1" key="1">
    <citation type="submission" date="2020-10" db="EMBL/GenBank/DDBJ databases">
        <title>Phylogeny of dyella-like bacteria.</title>
        <authorList>
            <person name="Fu J."/>
        </authorList>
    </citation>
    <scope>NUCLEOTIDE SEQUENCE</scope>
    <source>
        <strain evidence="1">DHOC52</strain>
    </source>
</reference>